<dbReference type="SUPFAM" id="SSF141868">
    <property type="entry name" value="EAL domain-like"/>
    <property type="match status" value="1"/>
</dbReference>
<keyword evidence="3" id="KW-0973">c-di-GMP</keyword>
<dbReference type="RefSeq" id="WP_124730490.1">
    <property type="nucleotide sequence ID" value="NZ_CBCSKC010000075.1"/>
</dbReference>
<dbReference type="Gene3D" id="3.30.70.270">
    <property type="match status" value="1"/>
</dbReference>
<dbReference type="Pfam" id="PF08448">
    <property type="entry name" value="PAS_4"/>
    <property type="match status" value="1"/>
</dbReference>
<dbReference type="NCBIfam" id="TIGR00254">
    <property type="entry name" value="GGDEF"/>
    <property type="match status" value="1"/>
</dbReference>
<feature type="domain" description="EAL" evidence="7">
    <location>
        <begin position="583"/>
        <end position="837"/>
    </location>
</feature>
<dbReference type="CDD" id="cd01949">
    <property type="entry name" value="GGDEF"/>
    <property type="match status" value="1"/>
</dbReference>
<dbReference type="InterPro" id="IPR000014">
    <property type="entry name" value="PAS"/>
</dbReference>
<dbReference type="InterPro" id="IPR029787">
    <property type="entry name" value="Nucleotide_cyclase"/>
</dbReference>
<dbReference type="SMART" id="SM00267">
    <property type="entry name" value="GGDEF"/>
    <property type="match status" value="1"/>
</dbReference>
<evidence type="ECO:0000259" key="8">
    <source>
        <dbReference type="PROSITE" id="PS50887"/>
    </source>
</evidence>
<feature type="domain" description="PAC" evidence="6">
    <location>
        <begin position="356"/>
        <end position="408"/>
    </location>
</feature>
<evidence type="ECO:0000256" key="4">
    <source>
        <dbReference type="ARBA" id="ARBA00051114"/>
    </source>
</evidence>
<dbReference type="InterPro" id="IPR035965">
    <property type="entry name" value="PAS-like_dom_sf"/>
</dbReference>
<proteinExistence type="predicted"/>
<dbReference type="OrthoDB" id="6597954at2"/>
<dbReference type="GO" id="GO:0071111">
    <property type="term" value="F:cyclic-guanylate-specific phosphodiesterase activity"/>
    <property type="evidence" value="ECO:0007669"/>
    <property type="project" value="UniProtKB-EC"/>
</dbReference>
<dbReference type="PROSITE" id="PS50883">
    <property type="entry name" value="EAL"/>
    <property type="match status" value="1"/>
</dbReference>
<dbReference type="SMART" id="SM00052">
    <property type="entry name" value="EAL"/>
    <property type="match status" value="1"/>
</dbReference>
<dbReference type="Pfam" id="PF00563">
    <property type="entry name" value="EAL"/>
    <property type="match status" value="1"/>
</dbReference>
<dbReference type="SMART" id="SM00086">
    <property type="entry name" value="PAC"/>
    <property type="match status" value="2"/>
</dbReference>
<evidence type="ECO:0000259" key="5">
    <source>
        <dbReference type="PROSITE" id="PS50112"/>
    </source>
</evidence>
<feature type="domain" description="PAS" evidence="5">
    <location>
        <begin position="290"/>
        <end position="341"/>
    </location>
</feature>
<evidence type="ECO:0000313" key="9">
    <source>
        <dbReference type="EMBL" id="AZG72927.1"/>
    </source>
</evidence>
<protein>
    <recommendedName>
        <fullName evidence="2">cyclic-guanylate-specific phosphodiesterase</fullName>
        <ecNumber evidence="2">3.1.4.52</ecNumber>
    </recommendedName>
</protein>
<dbReference type="InterPro" id="IPR013656">
    <property type="entry name" value="PAS_4"/>
</dbReference>
<comment type="catalytic activity">
    <reaction evidence="4">
        <text>3',3'-c-di-GMP + H2O = 5'-phosphoguanylyl(3'-&gt;5')guanosine + H(+)</text>
        <dbReference type="Rhea" id="RHEA:24902"/>
        <dbReference type="ChEBI" id="CHEBI:15377"/>
        <dbReference type="ChEBI" id="CHEBI:15378"/>
        <dbReference type="ChEBI" id="CHEBI:58754"/>
        <dbReference type="ChEBI" id="CHEBI:58805"/>
        <dbReference type="EC" id="3.1.4.52"/>
    </reaction>
    <physiologicalReaction direction="left-to-right" evidence="4">
        <dbReference type="Rhea" id="RHEA:24903"/>
    </physiologicalReaction>
</comment>
<evidence type="ECO:0000256" key="1">
    <source>
        <dbReference type="ARBA" id="ARBA00001946"/>
    </source>
</evidence>
<dbReference type="Proteomes" id="UP000278035">
    <property type="component" value="Chromosome"/>
</dbReference>
<dbReference type="CDD" id="cd01948">
    <property type="entry name" value="EAL"/>
    <property type="match status" value="1"/>
</dbReference>
<dbReference type="GO" id="GO:0071732">
    <property type="term" value="P:cellular response to nitric oxide"/>
    <property type="evidence" value="ECO:0007669"/>
    <property type="project" value="UniProtKB-ARBA"/>
</dbReference>
<dbReference type="Gene3D" id="3.30.450.20">
    <property type="entry name" value="PAS domain"/>
    <property type="match status" value="2"/>
</dbReference>
<sequence length="839" mass="94275">MDHKNITQEIDMLKKAISPAQLREWQLEINDISAEFRLAIMFYQVNAELSIEVICTSQNINKHTQQQHESSLLQHLSVTHTHSLKSLEQPAVYLQLIRSSQGHIIGGITFSVNISKPAQTSPAQALSAMQTRIADMLSNAIRYYINSLTLNAYPTESVSLDVDLQSFIDAFEEHMWVKAANGQYVACNKSVERAWRKSKDQIVGKTDFDLFDQRTANEFIESDKLAISTGSTVVVSECEEVDVNFNKVWLETIKAPICNAQGQLTGVIGMTRNIAKHKEAQEQLILAANVFQNAVEGVVITDSDGNITEINQAFTDITGYSREEVLGQNPSMLSSGRHPKSFFERLWNTLLVQGKWHGEIWNRRKHGAIFPQTITISAVFDKQNIIQYYVAVFADISAQKQNEEKLKNLAYFDPLTQLPNRMQFMSLLEQEVNHSQRAKKQLAIVFLDIDFFKQINDSLGHVIGDEILVELAKRLSYALADFDVLARLSGDEFVVMLPSIMGTDSVTSSVDRIRSVFERPFILDNAQSVRLTASMGVAIFPSDGDDQDSLLRNADAAMHRAKLNGRNNYAFYTESMTKQAVEQLKLQTALHQALVNEDFYLVYQPKIQLTDLKPSGFEALIRWCDPILGQISPAEFIPLAEKIGLIWDIGLWVLKTACLQGVKWLIQGKTFERISVNVASLQLQRNDFVDKVRSILLETGLPAKHLELEVTESCMMHDPDAIIRDLKLLGAMGIALSIDDFGTGYSSLNYLKKLPIDKLKIDQSFVRDIPHDTNNTAIAKAVIALGHALNLQIIAEGVETEEQADFLRLNGCDLAQGYLYSKPQLPEELNLFFSQNPSQ</sequence>
<comment type="cofactor">
    <cofactor evidence="1">
        <name>Mg(2+)</name>
        <dbReference type="ChEBI" id="CHEBI:18420"/>
    </cofactor>
</comment>
<reference evidence="10" key="1">
    <citation type="submission" date="2018-11" db="EMBL/GenBank/DDBJ databases">
        <title>Shewanella sp. M2.</title>
        <authorList>
            <person name="Hwang Y.J."/>
            <person name="Hwang C.Y."/>
        </authorList>
    </citation>
    <scope>NUCLEOTIDE SEQUENCE [LARGE SCALE GENOMIC DNA]</scope>
    <source>
        <strain evidence="10">LMG 19866</strain>
    </source>
</reference>
<organism evidence="9 10">
    <name type="scientific">Shewanella livingstonensis</name>
    <dbReference type="NCBI Taxonomy" id="150120"/>
    <lineage>
        <taxon>Bacteria</taxon>
        <taxon>Pseudomonadati</taxon>
        <taxon>Pseudomonadota</taxon>
        <taxon>Gammaproteobacteria</taxon>
        <taxon>Alteromonadales</taxon>
        <taxon>Shewanellaceae</taxon>
        <taxon>Shewanella</taxon>
    </lineage>
</organism>
<evidence type="ECO:0000259" key="7">
    <source>
        <dbReference type="PROSITE" id="PS50883"/>
    </source>
</evidence>
<accession>A0A3G8LTX8</accession>
<name>A0A3G8LTX8_9GAMM</name>
<dbReference type="FunFam" id="3.20.20.450:FF:000001">
    <property type="entry name" value="Cyclic di-GMP phosphodiesterase yahA"/>
    <property type="match status" value="1"/>
</dbReference>
<dbReference type="Gene3D" id="3.20.20.450">
    <property type="entry name" value="EAL domain"/>
    <property type="match status" value="1"/>
</dbReference>
<dbReference type="Pfam" id="PF13426">
    <property type="entry name" value="PAS_9"/>
    <property type="match status" value="1"/>
</dbReference>
<dbReference type="SMART" id="SM00091">
    <property type="entry name" value="PAS"/>
    <property type="match status" value="2"/>
</dbReference>
<dbReference type="EC" id="3.1.4.52" evidence="2"/>
<dbReference type="PANTHER" id="PTHR44757">
    <property type="entry name" value="DIGUANYLATE CYCLASE DGCP"/>
    <property type="match status" value="1"/>
</dbReference>
<dbReference type="InterPro" id="IPR000700">
    <property type="entry name" value="PAS-assoc_C"/>
</dbReference>
<dbReference type="InterPro" id="IPR000160">
    <property type="entry name" value="GGDEF_dom"/>
</dbReference>
<gene>
    <name evidence="9" type="ORF">EGC82_09225</name>
</gene>
<evidence type="ECO:0000259" key="6">
    <source>
        <dbReference type="PROSITE" id="PS50113"/>
    </source>
</evidence>
<dbReference type="EMBL" id="CP034015">
    <property type="protein sequence ID" value="AZG72927.1"/>
    <property type="molecule type" value="Genomic_DNA"/>
</dbReference>
<dbReference type="Pfam" id="PF00990">
    <property type="entry name" value="GGDEF"/>
    <property type="match status" value="1"/>
</dbReference>
<dbReference type="CDD" id="cd00130">
    <property type="entry name" value="PAS"/>
    <property type="match status" value="1"/>
</dbReference>
<dbReference type="InterPro" id="IPR052155">
    <property type="entry name" value="Biofilm_reg_signaling"/>
</dbReference>
<dbReference type="PROSITE" id="PS50113">
    <property type="entry name" value="PAC"/>
    <property type="match status" value="2"/>
</dbReference>
<dbReference type="PROSITE" id="PS50112">
    <property type="entry name" value="PAS"/>
    <property type="match status" value="1"/>
</dbReference>
<dbReference type="InterPro" id="IPR043128">
    <property type="entry name" value="Rev_trsase/Diguanyl_cyclase"/>
</dbReference>
<feature type="domain" description="PAC" evidence="6">
    <location>
        <begin position="234"/>
        <end position="286"/>
    </location>
</feature>
<keyword evidence="10" id="KW-1185">Reference proteome</keyword>
<dbReference type="FunFam" id="3.30.70.270:FF:000001">
    <property type="entry name" value="Diguanylate cyclase domain protein"/>
    <property type="match status" value="1"/>
</dbReference>
<dbReference type="KEGG" id="slj:EGC82_09225"/>
<dbReference type="InterPro" id="IPR001610">
    <property type="entry name" value="PAC"/>
</dbReference>
<evidence type="ECO:0000256" key="2">
    <source>
        <dbReference type="ARBA" id="ARBA00012282"/>
    </source>
</evidence>
<dbReference type="InterPro" id="IPR035919">
    <property type="entry name" value="EAL_sf"/>
</dbReference>
<dbReference type="NCBIfam" id="TIGR00229">
    <property type="entry name" value="sensory_box"/>
    <property type="match status" value="2"/>
</dbReference>
<feature type="domain" description="GGDEF" evidence="8">
    <location>
        <begin position="440"/>
        <end position="574"/>
    </location>
</feature>
<dbReference type="SUPFAM" id="SSF55785">
    <property type="entry name" value="PYP-like sensor domain (PAS domain)"/>
    <property type="match status" value="2"/>
</dbReference>
<dbReference type="SUPFAM" id="SSF55073">
    <property type="entry name" value="Nucleotide cyclase"/>
    <property type="match status" value="1"/>
</dbReference>
<dbReference type="PANTHER" id="PTHR44757:SF2">
    <property type="entry name" value="BIOFILM ARCHITECTURE MAINTENANCE PROTEIN MBAA"/>
    <property type="match status" value="1"/>
</dbReference>
<dbReference type="PROSITE" id="PS50887">
    <property type="entry name" value="GGDEF"/>
    <property type="match status" value="1"/>
</dbReference>
<dbReference type="AlphaFoldDB" id="A0A3G8LTX8"/>
<evidence type="ECO:0000313" key="10">
    <source>
        <dbReference type="Proteomes" id="UP000278035"/>
    </source>
</evidence>
<evidence type="ECO:0000256" key="3">
    <source>
        <dbReference type="ARBA" id="ARBA00022636"/>
    </source>
</evidence>
<dbReference type="InterPro" id="IPR001633">
    <property type="entry name" value="EAL_dom"/>
</dbReference>